<reference evidence="1 2" key="1">
    <citation type="submission" date="2022-06" db="EMBL/GenBank/DDBJ databases">
        <title>Draft genome sequence of type strain Streptomyces rubrisoli DSM 42083.</title>
        <authorList>
            <person name="Duangmal K."/>
            <person name="Klaysubun C."/>
        </authorList>
    </citation>
    <scope>NUCLEOTIDE SEQUENCE [LARGE SCALE GENOMIC DNA]</scope>
    <source>
        <strain evidence="1 2">DSM 42083</strain>
    </source>
</reference>
<name>A0ABT1P876_9ACTN</name>
<dbReference type="EMBL" id="JANFNH010000001">
    <property type="protein sequence ID" value="MCQ4040608.1"/>
    <property type="molecule type" value="Genomic_DNA"/>
</dbReference>
<gene>
    <name evidence="1" type="ORF">NON19_00870</name>
</gene>
<sequence length="46" mass="5104">MTTVLPAAMCACCERPIRARVVWCSQTCRNLDDPHDDQGEPEPGDD</sequence>
<dbReference type="Proteomes" id="UP001206206">
    <property type="component" value="Unassembled WGS sequence"/>
</dbReference>
<evidence type="ECO:0000313" key="2">
    <source>
        <dbReference type="Proteomes" id="UP001206206"/>
    </source>
</evidence>
<accession>A0ABT1P876</accession>
<keyword evidence="2" id="KW-1185">Reference proteome</keyword>
<evidence type="ECO:0008006" key="3">
    <source>
        <dbReference type="Google" id="ProtNLM"/>
    </source>
</evidence>
<evidence type="ECO:0000313" key="1">
    <source>
        <dbReference type="EMBL" id="MCQ4040608.1"/>
    </source>
</evidence>
<protein>
    <recommendedName>
        <fullName evidence="3">DUF2256 domain-containing protein</fullName>
    </recommendedName>
</protein>
<proteinExistence type="predicted"/>
<organism evidence="1 2">
    <name type="scientific">Streptantibioticus rubrisoli</name>
    <dbReference type="NCBI Taxonomy" id="1387313"/>
    <lineage>
        <taxon>Bacteria</taxon>
        <taxon>Bacillati</taxon>
        <taxon>Actinomycetota</taxon>
        <taxon>Actinomycetes</taxon>
        <taxon>Kitasatosporales</taxon>
        <taxon>Streptomycetaceae</taxon>
        <taxon>Streptantibioticus</taxon>
    </lineage>
</organism>
<comment type="caution">
    <text evidence="1">The sequence shown here is derived from an EMBL/GenBank/DDBJ whole genome shotgun (WGS) entry which is preliminary data.</text>
</comment>
<dbReference type="RefSeq" id="WP_255924557.1">
    <property type="nucleotide sequence ID" value="NZ_JANFNH010000001.1"/>
</dbReference>